<keyword evidence="1" id="KW-0560">Oxidoreductase</keyword>
<dbReference type="GO" id="GO:0005783">
    <property type="term" value="C:endoplasmic reticulum"/>
    <property type="evidence" value="ECO:0007669"/>
    <property type="project" value="TreeGrafter"/>
</dbReference>
<dbReference type="GO" id="GO:0000252">
    <property type="term" value="F:3-beta-hydroxysteroid dehydrogenase [NAD(P)+]/C4-decarboxylase activity"/>
    <property type="evidence" value="ECO:0007669"/>
    <property type="project" value="TreeGrafter"/>
</dbReference>
<keyword evidence="3" id="KW-1133">Transmembrane helix</keyword>
<protein>
    <recommendedName>
        <fullName evidence="4">3-beta hydroxysteroid dehydrogenase/isomerase domain-containing protein</fullName>
    </recommendedName>
</protein>
<organism evidence="5 6">
    <name type="scientific">Truncatella angustata</name>
    <dbReference type="NCBI Taxonomy" id="152316"/>
    <lineage>
        <taxon>Eukaryota</taxon>
        <taxon>Fungi</taxon>
        <taxon>Dikarya</taxon>
        <taxon>Ascomycota</taxon>
        <taxon>Pezizomycotina</taxon>
        <taxon>Sordariomycetes</taxon>
        <taxon>Xylariomycetidae</taxon>
        <taxon>Amphisphaeriales</taxon>
        <taxon>Sporocadaceae</taxon>
        <taxon>Truncatella</taxon>
    </lineage>
</organism>
<comment type="similarity">
    <text evidence="2">Belongs to the NAD(P)-dependent epimerase/dehydratase family. Dihydroflavonol-4-reductase subfamily.</text>
</comment>
<dbReference type="GO" id="GO:0006696">
    <property type="term" value="P:ergosterol biosynthetic process"/>
    <property type="evidence" value="ECO:0007669"/>
    <property type="project" value="TreeGrafter"/>
</dbReference>
<dbReference type="PANTHER" id="PTHR10366">
    <property type="entry name" value="NAD DEPENDENT EPIMERASE/DEHYDRATASE"/>
    <property type="match status" value="1"/>
</dbReference>
<name>A0A9P8UEW1_9PEZI</name>
<evidence type="ECO:0000256" key="1">
    <source>
        <dbReference type="ARBA" id="ARBA00023002"/>
    </source>
</evidence>
<dbReference type="GeneID" id="70133909"/>
<dbReference type="InterPro" id="IPR050425">
    <property type="entry name" value="NAD(P)_dehydrat-like"/>
</dbReference>
<evidence type="ECO:0000256" key="3">
    <source>
        <dbReference type="SAM" id="Phobius"/>
    </source>
</evidence>
<accession>A0A9P8UEW1</accession>
<evidence type="ECO:0000259" key="4">
    <source>
        <dbReference type="Pfam" id="PF01073"/>
    </source>
</evidence>
<dbReference type="Gene3D" id="3.40.50.720">
    <property type="entry name" value="NAD(P)-binding Rossmann-like Domain"/>
    <property type="match status" value="1"/>
</dbReference>
<dbReference type="SUPFAM" id="SSF51735">
    <property type="entry name" value="NAD(P)-binding Rossmann-fold domains"/>
    <property type="match status" value="1"/>
</dbReference>
<keyword evidence="3" id="KW-0472">Membrane</keyword>
<dbReference type="OrthoDB" id="10058185at2759"/>
<dbReference type="Pfam" id="PF01073">
    <property type="entry name" value="3Beta_HSD"/>
    <property type="match status" value="1"/>
</dbReference>
<proteinExistence type="inferred from homology"/>
<feature type="transmembrane region" description="Helical" evidence="3">
    <location>
        <begin position="6"/>
        <end position="25"/>
    </location>
</feature>
<dbReference type="Proteomes" id="UP000758603">
    <property type="component" value="Unassembled WGS sequence"/>
</dbReference>
<keyword evidence="6" id="KW-1185">Reference proteome</keyword>
<dbReference type="InterPro" id="IPR036291">
    <property type="entry name" value="NAD(P)-bd_dom_sf"/>
</dbReference>
<dbReference type="AlphaFoldDB" id="A0A9P8UEW1"/>
<dbReference type="PANTHER" id="PTHR10366:SF447">
    <property type="entry name" value="HYDROXYSTEROID DEHYDROGENASE_ISOMERASE FAMILY PROTEIN, PUTATIVE (AFU_ORTHOLOGUE AFUA_1G06450)-RELATED"/>
    <property type="match status" value="1"/>
</dbReference>
<sequence>MEGFSLKYALALLVIGLLAFVIYLWKLNQALRLTPPDVLALSPNRWTDQKIKETYQKIKNNPISWAEKLPPKLNRRYIVTGGSGGVGGQIILHLLERGQSPESIRNVDFRAPERRDMQSGPAAAVPFIHADISSASSTNAAFSAAWPDSVAKLPLTVFHVAAVIVPHERSMALFERVKRVNIDGTENVLNASKAVGTDVFIATSSSSVALVPVQYWGIPWKGWPRNFVQAVDESDFDKPLKKHEQFFSNYGHAKAVAERLVCNANSPNFRTGVVRPGNGIYGNSHGDQLVGALLRAEVVPTWTRNIYQNCVHIGHVSLGHLLFEAALASNAKMPQCAGRPFLITDPGAAPLFQDYYRLLQSLAITPVKVIPVPPAVMLLLAYVVEAFDSLSQFPGFKWAKPKGDLAMLQPSIFSAATHVPILDAAAKKSVAEGGLGYKGVCTTMEGMCQQLLDWNMEHENRAHERNDKPLATVAQSARNVATVPAAVKG</sequence>
<gene>
    <name evidence="5" type="ORF">BKA67DRAFT_594100</name>
</gene>
<dbReference type="RefSeq" id="XP_045955080.1">
    <property type="nucleotide sequence ID" value="XM_046105018.1"/>
</dbReference>
<comment type="caution">
    <text evidence="5">The sequence shown here is derived from an EMBL/GenBank/DDBJ whole genome shotgun (WGS) entry which is preliminary data.</text>
</comment>
<evidence type="ECO:0000313" key="5">
    <source>
        <dbReference type="EMBL" id="KAH6648573.1"/>
    </source>
</evidence>
<evidence type="ECO:0000256" key="2">
    <source>
        <dbReference type="ARBA" id="ARBA00023445"/>
    </source>
</evidence>
<dbReference type="InterPro" id="IPR002225">
    <property type="entry name" value="3Beta_OHSteriod_DH/Estase"/>
</dbReference>
<dbReference type="EMBL" id="JAGPXC010000007">
    <property type="protein sequence ID" value="KAH6648573.1"/>
    <property type="molecule type" value="Genomic_DNA"/>
</dbReference>
<feature type="domain" description="3-beta hydroxysteroid dehydrogenase/isomerase" evidence="4">
    <location>
        <begin position="78"/>
        <end position="357"/>
    </location>
</feature>
<reference evidence="5" key="1">
    <citation type="journal article" date="2021" name="Nat. Commun.">
        <title>Genetic determinants of endophytism in the Arabidopsis root mycobiome.</title>
        <authorList>
            <person name="Mesny F."/>
            <person name="Miyauchi S."/>
            <person name="Thiergart T."/>
            <person name="Pickel B."/>
            <person name="Atanasova L."/>
            <person name="Karlsson M."/>
            <person name="Huettel B."/>
            <person name="Barry K.W."/>
            <person name="Haridas S."/>
            <person name="Chen C."/>
            <person name="Bauer D."/>
            <person name="Andreopoulos W."/>
            <person name="Pangilinan J."/>
            <person name="LaButti K."/>
            <person name="Riley R."/>
            <person name="Lipzen A."/>
            <person name="Clum A."/>
            <person name="Drula E."/>
            <person name="Henrissat B."/>
            <person name="Kohler A."/>
            <person name="Grigoriev I.V."/>
            <person name="Martin F.M."/>
            <person name="Hacquard S."/>
        </authorList>
    </citation>
    <scope>NUCLEOTIDE SEQUENCE</scope>
    <source>
        <strain evidence="5">MPI-SDFR-AT-0073</strain>
    </source>
</reference>
<evidence type="ECO:0000313" key="6">
    <source>
        <dbReference type="Proteomes" id="UP000758603"/>
    </source>
</evidence>
<keyword evidence="3" id="KW-0812">Transmembrane</keyword>